<dbReference type="Pfam" id="PF01553">
    <property type="entry name" value="Acyltransferase"/>
    <property type="match status" value="1"/>
</dbReference>
<reference evidence="6 7" key="1">
    <citation type="submission" date="2019-02" db="EMBL/GenBank/DDBJ databases">
        <title>Deep-cultivation of Planctomycetes and their phenomic and genomic characterization uncovers novel biology.</title>
        <authorList>
            <person name="Wiegand S."/>
            <person name="Jogler M."/>
            <person name="Boedeker C."/>
            <person name="Pinto D."/>
            <person name="Vollmers J."/>
            <person name="Rivas-Marin E."/>
            <person name="Kohn T."/>
            <person name="Peeters S.H."/>
            <person name="Heuer A."/>
            <person name="Rast P."/>
            <person name="Oberbeckmann S."/>
            <person name="Bunk B."/>
            <person name="Jeske O."/>
            <person name="Meyerdierks A."/>
            <person name="Storesund J.E."/>
            <person name="Kallscheuer N."/>
            <person name="Luecker S."/>
            <person name="Lage O.M."/>
            <person name="Pohl T."/>
            <person name="Merkel B.J."/>
            <person name="Hornburger P."/>
            <person name="Mueller R.-W."/>
            <person name="Bruemmer F."/>
            <person name="Labrenz M."/>
            <person name="Spormann A.M."/>
            <person name="Op den Camp H."/>
            <person name="Overmann J."/>
            <person name="Amann R."/>
            <person name="Jetten M.S.M."/>
            <person name="Mascher T."/>
            <person name="Medema M.H."/>
            <person name="Devos D.P."/>
            <person name="Kaster A.-K."/>
            <person name="Ovreas L."/>
            <person name="Rohde M."/>
            <person name="Galperin M.Y."/>
            <person name="Jogler C."/>
        </authorList>
    </citation>
    <scope>NUCLEOTIDE SEQUENCE [LARGE SCALE GENOMIC DNA]</scope>
    <source>
        <strain evidence="6 7">Q31a</strain>
    </source>
</reference>
<gene>
    <name evidence="6" type="primary">plsC_2</name>
    <name evidence="6" type="ORF">Q31a_31380</name>
</gene>
<dbReference type="SMART" id="SM00563">
    <property type="entry name" value="PlsC"/>
    <property type="match status" value="1"/>
</dbReference>
<name>A0A518G8A2_9BACT</name>
<dbReference type="RefSeq" id="WP_145079011.1">
    <property type="nucleotide sequence ID" value="NZ_CP036298.1"/>
</dbReference>
<evidence type="ECO:0000256" key="3">
    <source>
        <dbReference type="ARBA" id="ARBA00023315"/>
    </source>
</evidence>
<keyword evidence="4" id="KW-0812">Transmembrane</keyword>
<evidence type="ECO:0000256" key="2">
    <source>
        <dbReference type="ARBA" id="ARBA00022679"/>
    </source>
</evidence>
<dbReference type="SUPFAM" id="SSF69593">
    <property type="entry name" value="Glycerol-3-phosphate (1)-acyltransferase"/>
    <property type="match status" value="1"/>
</dbReference>
<dbReference type="GO" id="GO:0003841">
    <property type="term" value="F:1-acylglycerol-3-phosphate O-acyltransferase activity"/>
    <property type="evidence" value="ECO:0007669"/>
    <property type="project" value="TreeGrafter"/>
</dbReference>
<keyword evidence="4" id="KW-1133">Transmembrane helix</keyword>
<dbReference type="Proteomes" id="UP000318017">
    <property type="component" value="Chromosome"/>
</dbReference>
<evidence type="ECO:0000256" key="1">
    <source>
        <dbReference type="ARBA" id="ARBA00005189"/>
    </source>
</evidence>
<dbReference type="EMBL" id="CP036298">
    <property type="protein sequence ID" value="QDV24816.1"/>
    <property type="molecule type" value="Genomic_DNA"/>
</dbReference>
<evidence type="ECO:0000313" key="7">
    <source>
        <dbReference type="Proteomes" id="UP000318017"/>
    </source>
</evidence>
<dbReference type="InterPro" id="IPR002123">
    <property type="entry name" value="Plipid/glycerol_acylTrfase"/>
</dbReference>
<protein>
    <submittedName>
        <fullName evidence="6">1-acyl-sn-glycerol-3-phosphate acyltransferase</fullName>
        <ecNumber evidence="6">2.3.1.-</ecNumber>
    </submittedName>
</protein>
<keyword evidence="4" id="KW-0472">Membrane</keyword>
<accession>A0A518G8A2</accession>
<sequence length="259" mass="29021">MNIDASWWVAVAWLGILGVATTGYFIHLVRRSDYGYWESCLYLPTYLMGRLVWRVHFTNNPPPALSSGAILVANHRSSVDPFFVQLAARRRVHWMVAKEYCDHFLFGLILKAVQAIPTNRNGMDTASTKAAMRLTKEGRLVGMFPEGRLNHTSNPLISIRSGAAAVAIRSGVPIIPLYIDGSPYRRTVWSPLFMAAHVGITFGRPIYPAEYQDNAEGYAASDAMILAWAQELLKLANQPDFPVQLSAKRRRVRDSITRT</sequence>
<dbReference type="GO" id="GO:0006654">
    <property type="term" value="P:phosphatidic acid biosynthetic process"/>
    <property type="evidence" value="ECO:0007669"/>
    <property type="project" value="TreeGrafter"/>
</dbReference>
<proteinExistence type="predicted"/>
<dbReference type="AlphaFoldDB" id="A0A518G8A2"/>
<dbReference type="KEGG" id="ahel:Q31a_31380"/>
<keyword evidence="7" id="KW-1185">Reference proteome</keyword>
<feature type="transmembrane region" description="Helical" evidence="4">
    <location>
        <begin position="6"/>
        <end position="26"/>
    </location>
</feature>
<comment type="pathway">
    <text evidence="1">Lipid metabolism.</text>
</comment>
<evidence type="ECO:0000259" key="5">
    <source>
        <dbReference type="SMART" id="SM00563"/>
    </source>
</evidence>
<feature type="domain" description="Phospholipid/glycerol acyltransferase" evidence="5">
    <location>
        <begin position="69"/>
        <end position="182"/>
    </location>
</feature>
<organism evidence="6 7">
    <name type="scientific">Aureliella helgolandensis</name>
    <dbReference type="NCBI Taxonomy" id="2527968"/>
    <lineage>
        <taxon>Bacteria</taxon>
        <taxon>Pseudomonadati</taxon>
        <taxon>Planctomycetota</taxon>
        <taxon>Planctomycetia</taxon>
        <taxon>Pirellulales</taxon>
        <taxon>Pirellulaceae</taxon>
        <taxon>Aureliella</taxon>
    </lineage>
</organism>
<keyword evidence="2 6" id="KW-0808">Transferase</keyword>
<dbReference type="OrthoDB" id="9803035at2"/>
<dbReference type="EC" id="2.3.1.-" evidence="6"/>
<evidence type="ECO:0000256" key="4">
    <source>
        <dbReference type="SAM" id="Phobius"/>
    </source>
</evidence>
<dbReference type="PANTHER" id="PTHR10434:SF11">
    <property type="entry name" value="1-ACYL-SN-GLYCEROL-3-PHOSPHATE ACYLTRANSFERASE"/>
    <property type="match status" value="1"/>
</dbReference>
<dbReference type="CDD" id="cd07989">
    <property type="entry name" value="LPLAT_AGPAT-like"/>
    <property type="match status" value="1"/>
</dbReference>
<dbReference type="PANTHER" id="PTHR10434">
    <property type="entry name" value="1-ACYL-SN-GLYCEROL-3-PHOSPHATE ACYLTRANSFERASE"/>
    <property type="match status" value="1"/>
</dbReference>
<evidence type="ECO:0000313" key="6">
    <source>
        <dbReference type="EMBL" id="QDV24816.1"/>
    </source>
</evidence>
<keyword evidence="3 6" id="KW-0012">Acyltransferase</keyword>